<evidence type="ECO:0000256" key="2">
    <source>
        <dbReference type="ARBA" id="ARBA00011036"/>
    </source>
</evidence>
<feature type="transmembrane region" description="Helical" evidence="6">
    <location>
        <begin position="56"/>
        <end position="75"/>
    </location>
</feature>
<organism evidence="8 9">
    <name type="scientific">Reticulomyxa filosa</name>
    <dbReference type="NCBI Taxonomy" id="46433"/>
    <lineage>
        <taxon>Eukaryota</taxon>
        <taxon>Sar</taxon>
        <taxon>Rhizaria</taxon>
        <taxon>Retaria</taxon>
        <taxon>Foraminifera</taxon>
        <taxon>Monothalamids</taxon>
        <taxon>Reticulomyxidae</taxon>
        <taxon>Reticulomyxa</taxon>
    </lineage>
</organism>
<comment type="caution">
    <text evidence="8">The sequence shown here is derived from an EMBL/GenBank/DDBJ whole genome shotgun (WGS) entry which is preliminary data.</text>
</comment>
<evidence type="ECO:0000256" key="4">
    <source>
        <dbReference type="ARBA" id="ARBA00022989"/>
    </source>
</evidence>
<evidence type="ECO:0000259" key="7">
    <source>
        <dbReference type="Pfam" id="PF00909"/>
    </source>
</evidence>
<dbReference type="SUPFAM" id="SSF111352">
    <property type="entry name" value="Ammonium transporter"/>
    <property type="match status" value="1"/>
</dbReference>
<gene>
    <name evidence="8" type="ORF">RFI_29675</name>
</gene>
<evidence type="ECO:0000256" key="1">
    <source>
        <dbReference type="ARBA" id="ARBA00004141"/>
    </source>
</evidence>
<comment type="subcellular location">
    <subcellularLocation>
        <location evidence="1">Membrane</location>
        <topology evidence="1">Multi-pass membrane protein</topology>
    </subcellularLocation>
</comment>
<dbReference type="PRINTS" id="PR00342">
    <property type="entry name" value="RHESUSRHD"/>
</dbReference>
<dbReference type="OrthoDB" id="534912at2759"/>
<dbReference type="GO" id="GO:0008519">
    <property type="term" value="F:ammonium channel activity"/>
    <property type="evidence" value="ECO:0007669"/>
    <property type="project" value="InterPro"/>
</dbReference>
<evidence type="ECO:0000313" key="9">
    <source>
        <dbReference type="Proteomes" id="UP000023152"/>
    </source>
</evidence>
<keyword evidence="9" id="KW-1185">Reference proteome</keyword>
<dbReference type="InterPro" id="IPR002229">
    <property type="entry name" value="RhesusRHD"/>
</dbReference>
<comment type="similarity">
    <text evidence="2">Belongs to the ammonium transporter (TC 2.A.49) family. Rh subfamily.</text>
</comment>
<dbReference type="GO" id="GO:0097272">
    <property type="term" value="P:ammonium homeostasis"/>
    <property type="evidence" value="ECO:0007669"/>
    <property type="project" value="TreeGrafter"/>
</dbReference>
<name>X6M3W0_RETFI</name>
<dbReference type="GO" id="GO:0005886">
    <property type="term" value="C:plasma membrane"/>
    <property type="evidence" value="ECO:0007669"/>
    <property type="project" value="InterPro"/>
</dbReference>
<reference evidence="8 9" key="1">
    <citation type="journal article" date="2013" name="Curr. Biol.">
        <title>The Genome of the Foraminiferan Reticulomyxa filosa.</title>
        <authorList>
            <person name="Glockner G."/>
            <person name="Hulsmann N."/>
            <person name="Schleicher M."/>
            <person name="Noegel A.A."/>
            <person name="Eichinger L."/>
            <person name="Gallinger C."/>
            <person name="Pawlowski J."/>
            <person name="Sierra R."/>
            <person name="Euteneuer U."/>
            <person name="Pillet L."/>
            <person name="Moustafa A."/>
            <person name="Platzer M."/>
            <person name="Groth M."/>
            <person name="Szafranski K."/>
            <person name="Schliwa M."/>
        </authorList>
    </citation>
    <scope>NUCLEOTIDE SEQUENCE [LARGE SCALE GENOMIC DNA]</scope>
</reference>
<dbReference type="Pfam" id="PF00909">
    <property type="entry name" value="Ammonium_transp"/>
    <property type="match status" value="1"/>
</dbReference>
<feature type="transmembrane region" description="Helical" evidence="6">
    <location>
        <begin position="290"/>
        <end position="314"/>
    </location>
</feature>
<feature type="domain" description="Ammonium transporter AmtB-like" evidence="7">
    <location>
        <begin position="38"/>
        <end position="319"/>
    </location>
</feature>
<evidence type="ECO:0000313" key="8">
    <source>
        <dbReference type="EMBL" id="ETO07715.1"/>
    </source>
</evidence>
<keyword evidence="3 6" id="KW-0812">Transmembrane</keyword>
<evidence type="ECO:0000256" key="3">
    <source>
        <dbReference type="ARBA" id="ARBA00022692"/>
    </source>
</evidence>
<feature type="transmembrane region" description="Helical" evidence="6">
    <location>
        <begin position="116"/>
        <end position="134"/>
    </location>
</feature>
<keyword evidence="4 6" id="KW-1133">Transmembrane helix</keyword>
<proteinExistence type="inferred from homology"/>
<sequence>REDNNNNNNKKKKKKDGMALLLVNTWVGERRYENMGTVAILISMGALLGRVTPSQLLLMALIEVPLYAINFYIVHHYLRMTDAGGSATIHVFGCYFGLAASLIIGKPEHMTPSTSIYHSELLTMIGTLFLWLYFPSFNAYFAYAAPIQESGYDGLRRQSDRTRAFVNTVIALCASTIAAFIVSKCNRKGKINMTYIQNATLAGGVAMGACADLYTNPAGAVAIGFFAGVLSTIGFKLYETACPSVGLYDTRGVNNLHGMPGILGCVASAITVGSFNDKSRYRRDMHHQGAYQIAGLCVTFGIAVVGGLITGLLMKVLPSPKVAYNDSEHFIVAETDYYYGTIRGKQKGASD</sequence>
<dbReference type="InterPro" id="IPR024041">
    <property type="entry name" value="NH4_transpt_AmtB-like_dom"/>
</dbReference>
<accession>X6M3W0</accession>
<feature type="transmembrane region" description="Helical" evidence="6">
    <location>
        <begin position="220"/>
        <end position="238"/>
    </location>
</feature>
<dbReference type="AlphaFoldDB" id="X6M3W0"/>
<dbReference type="Proteomes" id="UP000023152">
    <property type="component" value="Unassembled WGS sequence"/>
</dbReference>
<dbReference type="PANTHER" id="PTHR11730:SF60">
    <property type="entry name" value="RH50, ISOFORM D"/>
    <property type="match status" value="1"/>
</dbReference>
<keyword evidence="5 6" id="KW-0472">Membrane</keyword>
<dbReference type="OMA" id="DNIYWEV"/>
<evidence type="ECO:0000256" key="5">
    <source>
        <dbReference type="ARBA" id="ARBA00023136"/>
    </source>
</evidence>
<evidence type="ECO:0000256" key="6">
    <source>
        <dbReference type="SAM" id="Phobius"/>
    </source>
</evidence>
<protein>
    <submittedName>
        <fullName evidence="8">Ammonium transporter Rh type A</fullName>
    </submittedName>
</protein>
<feature type="transmembrane region" description="Helical" evidence="6">
    <location>
        <begin position="87"/>
        <end position="104"/>
    </location>
</feature>
<dbReference type="PANTHER" id="PTHR11730">
    <property type="entry name" value="AMMONIUM TRANSPORTER"/>
    <property type="match status" value="1"/>
</dbReference>
<feature type="non-terminal residue" evidence="8">
    <location>
        <position position="1"/>
    </location>
</feature>
<dbReference type="EMBL" id="ASPP01025829">
    <property type="protein sequence ID" value="ETO07715.1"/>
    <property type="molecule type" value="Genomic_DNA"/>
</dbReference>
<feature type="transmembrane region" description="Helical" evidence="6">
    <location>
        <begin position="164"/>
        <end position="183"/>
    </location>
</feature>
<feature type="transmembrane region" description="Helical" evidence="6">
    <location>
        <begin position="32"/>
        <end position="49"/>
    </location>
</feature>
<dbReference type="InterPro" id="IPR029020">
    <property type="entry name" value="Ammonium/urea_transptr"/>
</dbReference>
<dbReference type="Gene3D" id="1.10.3430.10">
    <property type="entry name" value="Ammonium transporter AmtB like domains"/>
    <property type="match status" value="1"/>
</dbReference>